<sequence length="148" mass="16347">MKKKKKETIRHPPLCLRHRRRHHPVSDQPTTTTTIGLPPFSSFSHRHVEPHSPFDLFAVPTNQEHDGLWPTAKIADVNRRNPAADTWTANDGVATAAAPQTGEDSVAISSVVALLFRRCHSPSCYVATAASVDDYFSDDTAITAFSHH</sequence>
<name>A0AAU9MVU9_9ASTR</name>
<dbReference type="Proteomes" id="UP001157418">
    <property type="component" value="Unassembled WGS sequence"/>
</dbReference>
<organism evidence="1 2">
    <name type="scientific">Lactuca virosa</name>
    <dbReference type="NCBI Taxonomy" id="75947"/>
    <lineage>
        <taxon>Eukaryota</taxon>
        <taxon>Viridiplantae</taxon>
        <taxon>Streptophyta</taxon>
        <taxon>Embryophyta</taxon>
        <taxon>Tracheophyta</taxon>
        <taxon>Spermatophyta</taxon>
        <taxon>Magnoliopsida</taxon>
        <taxon>eudicotyledons</taxon>
        <taxon>Gunneridae</taxon>
        <taxon>Pentapetalae</taxon>
        <taxon>asterids</taxon>
        <taxon>campanulids</taxon>
        <taxon>Asterales</taxon>
        <taxon>Asteraceae</taxon>
        <taxon>Cichorioideae</taxon>
        <taxon>Cichorieae</taxon>
        <taxon>Lactucinae</taxon>
        <taxon>Lactuca</taxon>
    </lineage>
</organism>
<reference evidence="1 2" key="1">
    <citation type="submission" date="2022-01" db="EMBL/GenBank/DDBJ databases">
        <authorList>
            <person name="Xiong W."/>
            <person name="Schranz E."/>
        </authorList>
    </citation>
    <scope>NUCLEOTIDE SEQUENCE [LARGE SCALE GENOMIC DNA]</scope>
</reference>
<evidence type="ECO:0000313" key="2">
    <source>
        <dbReference type="Proteomes" id="UP001157418"/>
    </source>
</evidence>
<dbReference type="EMBL" id="CAKMRJ010002223">
    <property type="protein sequence ID" value="CAH1426060.1"/>
    <property type="molecule type" value="Genomic_DNA"/>
</dbReference>
<evidence type="ECO:0000313" key="1">
    <source>
        <dbReference type="EMBL" id="CAH1426060.1"/>
    </source>
</evidence>
<proteinExistence type="predicted"/>
<gene>
    <name evidence="1" type="ORF">LVIROSA_LOCUS13162</name>
</gene>
<keyword evidence="2" id="KW-1185">Reference proteome</keyword>
<comment type="caution">
    <text evidence="1">The sequence shown here is derived from an EMBL/GenBank/DDBJ whole genome shotgun (WGS) entry which is preliminary data.</text>
</comment>
<accession>A0AAU9MVU9</accession>
<dbReference type="AlphaFoldDB" id="A0AAU9MVU9"/>
<protein>
    <submittedName>
        <fullName evidence="1">Uncharacterized protein</fullName>
    </submittedName>
</protein>